<evidence type="ECO:0000259" key="3">
    <source>
        <dbReference type="Pfam" id="PF02776"/>
    </source>
</evidence>
<dbReference type="InterPro" id="IPR012000">
    <property type="entry name" value="Thiamin_PyroP_enz_cen_dom"/>
</dbReference>
<feature type="domain" description="Thiamine pyrophosphate enzyme N-terminal TPP-binding" evidence="3">
    <location>
        <begin position="10"/>
        <end position="137"/>
    </location>
</feature>
<gene>
    <name evidence="4" type="ORF">METZ01_LOCUS362217</name>
</gene>
<evidence type="ECO:0008006" key="5">
    <source>
        <dbReference type="Google" id="ProtNLM"/>
    </source>
</evidence>
<evidence type="ECO:0000259" key="2">
    <source>
        <dbReference type="Pfam" id="PF00205"/>
    </source>
</evidence>
<dbReference type="Pfam" id="PF00205">
    <property type="entry name" value="TPP_enzyme_M"/>
    <property type="match status" value="1"/>
</dbReference>
<protein>
    <recommendedName>
        <fullName evidence="5">Thiamine pyrophosphate enzyme N-terminal TPP-binding domain-containing protein</fullName>
    </recommendedName>
</protein>
<dbReference type="AlphaFoldDB" id="A0A382SHQ1"/>
<dbReference type="SUPFAM" id="SSF52467">
    <property type="entry name" value="DHS-like NAD/FAD-binding domain"/>
    <property type="match status" value="1"/>
</dbReference>
<name>A0A382SHQ1_9ZZZZ</name>
<dbReference type="GO" id="GO:0009097">
    <property type="term" value="P:isoleucine biosynthetic process"/>
    <property type="evidence" value="ECO:0007669"/>
    <property type="project" value="TreeGrafter"/>
</dbReference>
<dbReference type="Pfam" id="PF02776">
    <property type="entry name" value="TPP_enzyme_N"/>
    <property type="match status" value="1"/>
</dbReference>
<dbReference type="CDD" id="cd07035">
    <property type="entry name" value="TPP_PYR_POX_like"/>
    <property type="match status" value="1"/>
</dbReference>
<dbReference type="Gene3D" id="3.40.50.970">
    <property type="match status" value="1"/>
</dbReference>
<dbReference type="InterPro" id="IPR045229">
    <property type="entry name" value="TPP_enz"/>
</dbReference>
<evidence type="ECO:0000256" key="1">
    <source>
        <dbReference type="ARBA" id="ARBA00007812"/>
    </source>
</evidence>
<dbReference type="Gene3D" id="3.40.50.1220">
    <property type="entry name" value="TPP-binding domain"/>
    <property type="match status" value="1"/>
</dbReference>
<dbReference type="GO" id="GO:0003984">
    <property type="term" value="F:acetolactate synthase activity"/>
    <property type="evidence" value="ECO:0007669"/>
    <property type="project" value="TreeGrafter"/>
</dbReference>
<dbReference type="GO" id="GO:0009099">
    <property type="term" value="P:L-valine biosynthetic process"/>
    <property type="evidence" value="ECO:0007669"/>
    <property type="project" value="TreeGrafter"/>
</dbReference>
<dbReference type="InterPro" id="IPR012001">
    <property type="entry name" value="Thiamin_PyroP_enz_TPP-bd_dom"/>
</dbReference>
<proteinExistence type="inferred from homology"/>
<dbReference type="InterPro" id="IPR029035">
    <property type="entry name" value="DHS-like_NAD/FAD-binding_dom"/>
</dbReference>
<accession>A0A382SHQ1</accession>
<dbReference type="SUPFAM" id="SSF52518">
    <property type="entry name" value="Thiamin diphosphate-binding fold (THDP-binding)"/>
    <property type="match status" value="1"/>
</dbReference>
<reference evidence="4" key="1">
    <citation type="submission" date="2018-05" db="EMBL/GenBank/DDBJ databases">
        <authorList>
            <person name="Lanie J.A."/>
            <person name="Ng W.-L."/>
            <person name="Kazmierczak K.M."/>
            <person name="Andrzejewski T.M."/>
            <person name="Davidsen T.M."/>
            <person name="Wayne K.J."/>
            <person name="Tettelin H."/>
            <person name="Glass J.I."/>
            <person name="Rusch D."/>
            <person name="Podicherti R."/>
            <person name="Tsui H.-C.T."/>
            <person name="Winkler M.E."/>
        </authorList>
    </citation>
    <scope>NUCLEOTIDE SEQUENCE</scope>
</reference>
<dbReference type="InterPro" id="IPR029061">
    <property type="entry name" value="THDP-binding"/>
</dbReference>
<organism evidence="4">
    <name type="scientific">marine metagenome</name>
    <dbReference type="NCBI Taxonomy" id="408172"/>
    <lineage>
        <taxon>unclassified sequences</taxon>
        <taxon>metagenomes</taxon>
        <taxon>ecological metagenomes</taxon>
    </lineage>
</organism>
<comment type="similarity">
    <text evidence="1">Belongs to the TPP enzyme family.</text>
</comment>
<dbReference type="PANTHER" id="PTHR18968">
    <property type="entry name" value="THIAMINE PYROPHOSPHATE ENZYMES"/>
    <property type="match status" value="1"/>
</dbReference>
<sequence>MTKKVQVDSVAEAYIELLAARGIDYFFGNGGTDFGPIVEAYANRFVKEEMLPKPIPVPHEITAVAMSHGYTMVTGKPQVVMVHTLPGTANAVGGILNASRSNVPILFTAGRTPITEGALPGSRDGGIHYSQESFDQGSMVREWVKWDYELREDADLEGVVDRALAISQSEPAGPVFLTLPREVLAAKMQEFTYSEHPRMHAAKDTVPAPGLIEEAANVLAAAKNPILIVRDAGRDPDSQKPLVNLAELISMPVFEGTSAYVNFPQSHDLHAGGTAGEHISTADVIVVVESDAPWVQKR</sequence>
<dbReference type="GO" id="GO:0000287">
    <property type="term" value="F:magnesium ion binding"/>
    <property type="evidence" value="ECO:0007669"/>
    <property type="project" value="InterPro"/>
</dbReference>
<dbReference type="EMBL" id="UINC01129159">
    <property type="protein sequence ID" value="SVD09363.1"/>
    <property type="molecule type" value="Genomic_DNA"/>
</dbReference>
<feature type="domain" description="Thiamine pyrophosphate enzyme central" evidence="2">
    <location>
        <begin position="212"/>
        <end position="288"/>
    </location>
</feature>
<dbReference type="PANTHER" id="PTHR18968:SF13">
    <property type="entry name" value="ACETOLACTATE SYNTHASE CATALYTIC SUBUNIT, MITOCHONDRIAL"/>
    <property type="match status" value="1"/>
</dbReference>
<evidence type="ECO:0000313" key="4">
    <source>
        <dbReference type="EMBL" id="SVD09363.1"/>
    </source>
</evidence>
<dbReference type="GO" id="GO:0030976">
    <property type="term" value="F:thiamine pyrophosphate binding"/>
    <property type="evidence" value="ECO:0007669"/>
    <property type="project" value="InterPro"/>
</dbReference>
<feature type="non-terminal residue" evidence="4">
    <location>
        <position position="298"/>
    </location>
</feature>
<dbReference type="GO" id="GO:0005948">
    <property type="term" value="C:acetolactate synthase complex"/>
    <property type="evidence" value="ECO:0007669"/>
    <property type="project" value="TreeGrafter"/>
</dbReference>
<dbReference type="GO" id="GO:0050660">
    <property type="term" value="F:flavin adenine dinucleotide binding"/>
    <property type="evidence" value="ECO:0007669"/>
    <property type="project" value="TreeGrafter"/>
</dbReference>